<dbReference type="RefSeq" id="WP_130515174.1">
    <property type="nucleotide sequence ID" value="NZ_SHMA01000001.1"/>
</dbReference>
<dbReference type="InterPro" id="IPR021762">
    <property type="entry name" value="DUF3325"/>
</dbReference>
<sequence>MSLLAIALAFSGFVGLCLGMEKHQLELHGAARAQDRARRRWAWLGWALVAASFACAVAARGWGVGPVLWLVAMTVSGIVITFGLLPYRPRWVKPGAVLLPLLALAGLLVG</sequence>
<evidence type="ECO:0000313" key="3">
    <source>
        <dbReference type="Proteomes" id="UP000291286"/>
    </source>
</evidence>
<evidence type="ECO:0000313" key="2">
    <source>
        <dbReference type="EMBL" id="TAA33049.1"/>
    </source>
</evidence>
<dbReference type="AlphaFoldDB" id="A0A4Q8LP88"/>
<feature type="transmembrane region" description="Helical" evidence="1">
    <location>
        <begin position="43"/>
        <end position="60"/>
    </location>
</feature>
<accession>A0A4Q8LP88</accession>
<dbReference type="EMBL" id="SHMB01000001">
    <property type="protein sequence ID" value="TAA33049.1"/>
    <property type="molecule type" value="Genomic_DNA"/>
</dbReference>
<evidence type="ECO:0000256" key="1">
    <source>
        <dbReference type="SAM" id="Phobius"/>
    </source>
</evidence>
<reference evidence="2 3" key="1">
    <citation type="submission" date="2019-02" db="EMBL/GenBank/DDBJ databases">
        <title>WGS of Pseudoxanthomonas species novum from clinical isolates.</title>
        <authorList>
            <person name="Bernier A.-M."/>
            <person name="Bernard K."/>
            <person name="Vachon A."/>
        </authorList>
    </citation>
    <scope>NUCLEOTIDE SEQUENCE [LARGE SCALE GENOMIC DNA]</scope>
    <source>
        <strain evidence="2 3">NML171202</strain>
    </source>
</reference>
<keyword evidence="1" id="KW-1133">Transmembrane helix</keyword>
<feature type="transmembrane region" description="Helical" evidence="1">
    <location>
        <begin position="67"/>
        <end position="85"/>
    </location>
</feature>
<dbReference type="Pfam" id="PF11804">
    <property type="entry name" value="DUF3325"/>
    <property type="match status" value="1"/>
</dbReference>
<keyword evidence="1" id="KW-0472">Membrane</keyword>
<protein>
    <submittedName>
        <fullName evidence="2">DUF3325 domain-containing protein</fullName>
    </submittedName>
</protein>
<keyword evidence="1" id="KW-0812">Transmembrane</keyword>
<organism evidence="2 3">
    <name type="scientific">Pseudoxanthomonas winnipegensis</name>
    <dbReference type="NCBI Taxonomy" id="2480810"/>
    <lineage>
        <taxon>Bacteria</taxon>
        <taxon>Pseudomonadati</taxon>
        <taxon>Pseudomonadota</taxon>
        <taxon>Gammaproteobacteria</taxon>
        <taxon>Lysobacterales</taxon>
        <taxon>Lysobacteraceae</taxon>
        <taxon>Pseudoxanthomonas</taxon>
    </lineage>
</organism>
<proteinExistence type="predicted"/>
<dbReference type="Proteomes" id="UP000291286">
    <property type="component" value="Unassembled WGS sequence"/>
</dbReference>
<gene>
    <name evidence="2" type="ORF">EA661_01875</name>
</gene>
<name>A0A4Q8LP88_9GAMM</name>
<comment type="caution">
    <text evidence="2">The sequence shown here is derived from an EMBL/GenBank/DDBJ whole genome shotgun (WGS) entry which is preliminary data.</text>
</comment>